<gene>
    <name evidence="1" type="ORF">HHK36_016622</name>
</gene>
<proteinExistence type="predicted"/>
<dbReference type="PANTHER" id="PTHR47150:SF6">
    <property type="entry name" value="OS01G0872900 PROTEIN"/>
    <property type="match status" value="1"/>
</dbReference>
<dbReference type="OrthoDB" id="1624952at2759"/>
<reference evidence="1 2" key="1">
    <citation type="submission" date="2020-04" db="EMBL/GenBank/DDBJ databases">
        <title>Plant Genome Project.</title>
        <authorList>
            <person name="Zhang R.-G."/>
        </authorList>
    </citation>
    <scope>NUCLEOTIDE SEQUENCE [LARGE SCALE GENOMIC DNA]</scope>
    <source>
        <strain evidence="1">YNK0</strain>
        <tissue evidence="1">Leaf</tissue>
    </source>
</reference>
<name>A0A834YZV0_TETSI</name>
<evidence type="ECO:0000313" key="1">
    <source>
        <dbReference type="EMBL" id="KAF8397700.1"/>
    </source>
</evidence>
<accession>A0A834YZV0</accession>
<dbReference type="PANTHER" id="PTHR47150">
    <property type="entry name" value="OS12G0169200 PROTEIN"/>
    <property type="match status" value="1"/>
</dbReference>
<dbReference type="Proteomes" id="UP000655225">
    <property type="component" value="Unassembled WGS sequence"/>
</dbReference>
<dbReference type="AlphaFoldDB" id="A0A834YZV0"/>
<keyword evidence="2" id="KW-1185">Reference proteome</keyword>
<dbReference type="EMBL" id="JABCRI010000011">
    <property type="protein sequence ID" value="KAF8397700.1"/>
    <property type="molecule type" value="Genomic_DNA"/>
</dbReference>
<organism evidence="1 2">
    <name type="scientific">Tetracentron sinense</name>
    <name type="common">Spur-leaf</name>
    <dbReference type="NCBI Taxonomy" id="13715"/>
    <lineage>
        <taxon>Eukaryota</taxon>
        <taxon>Viridiplantae</taxon>
        <taxon>Streptophyta</taxon>
        <taxon>Embryophyta</taxon>
        <taxon>Tracheophyta</taxon>
        <taxon>Spermatophyta</taxon>
        <taxon>Magnoliopsida</taxon>
        <taxon>Trochodendrales</taxon>
        <taxon>Trochodendraceae</taxon>
        <taxon>Tetracentron</taxon>
    </lineage>
</organism>
<sequence>MTDLMPPQMLAILIQPVGRRYIKRDREGSHRQIWRYYFFENCTYPIDYFHRRYRMRRELFLLILKDVEAYDEYFVQMKDCCNHLGCSSIQKMTVAVCILAYRLSANHYDEYLRISESTAIESLRCFCEAVIVLQSHTQQRLKRGCLLKNKRLLGRILNKHLASCKSDKRSTDVERWRPPPNETISHLEYARNPAILVARISSRLSKIRNRGTNTLLRFDLMKHLWNQFGEQAV</sequence>
<evidence type="ECO:0000313" key="2">
    <source>
        <dbReference type="Proteomes" id="UP000655225"/>
    </source>
</evidence>
<comment type="caution">
    <text evidence="1">The sequence shown here is derived from an EMBL/GenBank/DDBJ whole genome shotgun (WGS) entry which is preliminary data.</text>
</comment>
<protein>
    <submittedName>
        <fullName evidence="1">Uncharacterized protein</fullName>
    </submittedName>
</protein>